<dbReference type="AlphaFoldDB" id="A0A662DF24"/>
<feature type="transmembrane region" description="Helical" evidence="8">
    <location>
        <begin position="95"/>
        <end position="119"/>
    </location>
</feature>
<comment type="caution">
    <text evidence="9">The sequence shown here is derived from an EMBL/GenBank/DDBJ whole genome shotgun (WGS) entry which is preliminary data.</text>
</comment>
<evidence type="ECO:0000313" key="10">
    <source>
        <dbReference type="Proteomes" id="UP000267654"/>
    </source>
</evidence>
<protein>
    <submittedName>
        <fullName evidence="9">Rod shape-determining protein MreD</fullName>
    </submittedName>
</protein>
<dbReference type="Pfam" id="PF04093">
    <property type="entry name" value="MreD"/>
    <property type="match status" value="1"/>
</dbReference>
<feature type="transmembrane region" description="Helical" evidence="8">
    <location>
        <begin position="131"/>
        <end position="150"/>
    </location>
</feature>
<comment type="similarity">
    <text evidence="2">Belongs to the MreD family.</text>
</comment>
<dbReference type="GO" id="GO:0005886">
    <property type="term" value="C:plasma membrane"/>
    <property type="evidence" value="ECO:0007669"/>
    <property type="project" value="UniProtKB-SubCell"/>
</dbReference>
<sequence length="160" mass="18457">MKKFFIFLVLLFLALILQLTLAGWTRRVSIDFFLVFVIYWSYSTKKLNEAVLSGFFSGLLKDIFFFPLLGINAFSFVLVSFLVNEIEGRIYHQNIILFTMVVALASLIHSLITSIWLQVFSYLPFYSTFKASLYPAIIYNCILCFIVFLVKEGALKKSTL</sequence>
<keyword evidence="5" id="KW-0133">Cell shape</keyword>
<evidence type="ECO:0000256" key="1">
    <source>
        <dbReference type="ARBA" id="ARBA00004651"/>
    </source>
</evidence>
<dbReference type="NCBIfam" id="TIGR03426">
    <property type="entry name" value="shape_MreD"/>
    <property type="match status" value="1"/>
</dbReference>
<dbReference type="EMBL" id="QMQB01000039">
    <property type="protein sequence ID" value="RLE14404.1"/>
    <property type="molecule type" value="Genomic_DNA"/>
</dbReference>
<reference evidence="9 10" key="1">
    <citation type="submission" date="2018-06" db="EMBL/GenBank/DDBJ databases">
        <title>Extensive metabolic versatility and redundancy in microbially diverse, dynamic hydrothermal sediments.</title>
        <authorList>
            <person name="Dombrowski N."/>
            <person name="Teske A."/>
            <person name="Baker B.J."/>
        </authorList>
    </citation>
    <scope>NUCLEOTIDE SEQUENCE [LARGE SCALE GENOMIC DNA]</scope>
    <source>
        <strain evidence="9">B19_G9</strain>
    </source>
</reference>
<evidence type="ECO:0000256" key="3">
    <source>
        <dbReference type="ARBA" id="ARBA00022475"/>
    </source>
</evidence>
<organism evidence="9 10">
    <name type="scientific">Aerophobetes bacterium</name>
    <dbReference type="NCBI Taxonomy" id="2030807"/>
    <lineage>
        <taxon>Bacteria</taxon>
        <taxon>Candidatus Aerophobota</taxon>
    </lineage>
</organism>
<evidence type="ECO:0000256" key="8">
    <source>
        <dbReference type="SAM" id="Phobius"/>
    </source>
</evidence>
<evidence type="ECO:0000256" key="5">
    <source>
        <dbReference type="ARBA" id="ARBA00022960"/>
    </source>
</evidence>
<gene>
    <name evidence="9" type="primary">mreD</name>
    <name evidence="9" type="ORF">DRI96_01505</name>
</gene>
<dbReference type="InterPro" id="IPR007227">
    <property type="entry name" value="Cell_shape_determining_MreD"/>
</dbReference>
<evidence type="ECO:0000256" key="7">
    <source>
        <dbReference type="ARBA" id="ARBA00023136"/>
    </source>
</evidence>
<feature type="transmembrane region" description="Helical" evidence="8">
    <location>
        <begin position="63"/>
        <end position="83"/>
    </location>
</feature>
<keyword evidence="4 8" id="KW-0812">Transmembrane</keyword>
<comment type="subcellular location">
    <subcellularLocation>
        <location evidence="1">Cell membrane</location>
        <topology evidence="1">Multi-pass membrane protein</topology>
    </subcellularLocation>
</comment>
<evidence type="ECO:0000313" key="9">
    <source>
        <dbReference type="EMBL" id="RLE14404.1"/>
    </source>
</evidence>
<dbReference type="GO" id="GO:0008360">
    <property type="term" value="P:regulation of cell shape"/>
    <property type="evidence" value="ECO:0007669"/>
    <property type="project" value="UniProtKB-KW"/>
</dbReference>
<proteinExistence type="inferred from homology"/>
<evidence type="ECO:0000256" key="2">
    <source>
        <dbReference type="ARBA" id="ARBA00007776"/>
    </source>
</evidence>
<accession>A0A662DF24</accession>
<name>A0A662DF24_UNCAE</name>
<evidence type="ECO:0000256" key="4">
    <source>
        <dbReference type="ARBA" id="ARBA00022692"/>
    </source>
</evidence>
<keyword evidence="7 8" id="KW-0472">Membrane</keyword>
<keyword evidence="6 8" id="KW-1133">Transmembrane helix</keyword>
<dbReference type="Proteomes" id="UP000267654">
    <property type="component" value="Unassembled WGS sequence"/>
</dbReference>
<evidence type="ECO:0000256" key="6">
    <source>
        <dbReference type="ARBA" id="ARBA00022989"/>
    </source>
</evidence>
<keyword evidence="3" id="KW-1003">Cell membrane</keyword>